<feature type="domain" description="Zinc-ribbon 15" evidence="1">
    <location>
        <begin position="19"/>
        <end position="64"/>
    </location>
</feature>
<reference evidence="2" key="1">
    <citation type="submission" date="2021-11" db="EMBL/GenBank/DDBJ databases">
        <title>Genome sequence.</title>
        <authorList>
            <person name="Sun Q."/>
        </authorList>
    </citation>
    <scope>NUCLEOTIDE SEQUENCE</scope>
    <source>
        <strain evidence="2">JC740</strain>
    </source>
</reference>
<comment type="caution">
    <text evidence="2">The sequence shown here is derived from an EMBL/GenBank/DDBJ whole genome shotgun (WGS) entry which is preliminary data.</text>
</comment>
<evidence type="ECO:0000313" key="2">
    <source>
        <dbReference type="EMBL" id="MCC9643465.1"/>
    </source>
</evidence>
<gene>
    <name evidence="2" type="ORF">LOC71_14365</name>
</gene>
<accession>A0ABS8NIS9</accession>
<dbReference type="InterPro" id="IPR031493">
    <property type="entry name" value="Zinc_ribbon_15"/>
</dbReference>
<evidence type="ECO:0000259" key="1">
    <source>
        <dbReference type="Pfam" id="PF17032"/>
    </source>
</evidence>
<sequence length="210" mass="23923">MILIGTMNLTRTLESGEFYCPTCNSIQGQRTRSKRPFLTLYFIPTIPIGNPEPFVQCDGCKSSWDLSVLSMDQKTHERVRANQFRNEAIRASVLITLEDDEITEPEIQSLLRISSQILDHPIDREELGRLCSVATQSNIRTNNYVLTVSKRWTMQQRLTALQAMFLAATSCQEEVSDAKIQRLAEMEEILELTESEFEAVIEDSVLFANV</sequence>
<dbReference type="RefSeq" id="WP_230274414.1">
    <property type="nucleotide sequence ID" value="NZ_JAJKFW010000024.1"/>
</dbReference>
<dbReference type="Pfam" id="PF17032">
    <property type="entry name" value="Zn_ribbon_15"/>
    <property type="match status" value="1"/>
</dbReference>
<protein>
    <submittedName>
        <fullName evidence="2">Zinc ribbon domain-containing protein</fullName>
    </submittedName>
</protein>
<keyword evidence="3" id="KW-1185">Reference proteome</keyword>
<dbReference type="Proteomes" id="UP001430306">
    <property type="component" value="Unassembled WGS sequence"/>
</dbReference>
<name>A0ABS8NIS9_9BACT</name>
<dbReference type="EMBL" id="JAJKFW010000024">
    <property type="protein sequence ID" value="MCC9643465.1"/>
    <property type="molecule type" value="Genomic_DNA"/>
</dbReference>
<dbReference type="SUPFAM" id="SSF158682">
    <property type="entry name" value="TerB-like"/>
    <property type="match status" value="1"/>
</dbReference>
<evidence type="ECO:0000313" key="3">
    <source>
        <dbReference type="Proteomes" id="UP001430306"/>
    </source>
</evidence>
<dbReference type="InterPro" id="IPR029024">
    <property type="entry name" value="TerB-like"/>
</dbReference>
<organism evidence="2 3">
    <name type="scientific">Rhodopirellula halodulae</name>
    <dbReference type="NCBI Taxonomy" id="2894198"/>
    <lineage>
        <taxon>Bacteria</taxon>
        <taxon>Pseudomonadati</taxon>
        <taxon>Planctomycetota</taxon>
        <taxon>Planctomycetia</taxon>
        <taxon>Pirellulales</taxon>
        <taxon>Pirellulaceae</taxon>
        <taxon>Rhodopirellula</taxon>
    </lineage>
</organism>
<proteinExistence type="predicted"/>